<keyword evidence="1" id="KW-1133">Transmembrane helix</keyword>
<evidence type="ECO:0000256" key="1">
    <source>
        <dbReference type="SAM" id="Phobius"/>
    </source>
</evidence>
<gene>
    <name evidence="2" type="ORF">GALL_501480</name>
</gene>
<dbReference type="AlphaFoldDB" id="A0A1J5PL15"/>
<protein>
    <submittedName>
        <fullName evidence="2">Uncharacterized protein</fullName>
    </submittedName>
</protein>
<accession>A0A1J5PL15</accession>
<sequence length="63" mass="6641">MKICSIMFVIGWGAAAAFGFLAISGAGDAPQGLMVIYELLAAAGFAAGMYSWLRIRRGCLILK</sequence>
<dbReference type="EMBL" id="MLJW01005416">
    <property type="protein sequence ID" value="OIQ68260.1"/>
    <property type="molecule type" value="Genomic_DNA"/>
</dbReference>
<proteinExistence type="predicted"/>
<name>A0A1J5PL15_9ZZZZ</name>
<evidence type="ECO:0000313" key="2">
    <source>
        <dbReference type="EMBL" id="OIQ68260.1"/>
    </source>
</evidence>
<feature type="transmembrane region" description="Helical" evidence="1">
    <location>
        <begin position="36"/>
        <end position="53"/>
    </location>
</feature>
<keyword evidence="1" id="KW-0472">Membrane</keyword>
<keyword evidence="1" id="KW-0812">Transmembrane</keyword>
<reference evidence="2" key="1">
    <citation type="submission" date="2016-10" db="EMBL/GenBank/DDBJ databases">
        <title>Sequence of Gallionella enrichment culture.</title>
        <authorList>
            <person name="Poehlein A."/>
            <person name="Muehling M."/>
            <person name="Daniel R."/>
        </authorList>
    </citation>
    <scope>NUCLEOTIDE SEQUENCE</scope>
</reference>
<organism evidence="2">
    <name type="scientific">mine drainage metagenome</name>
    <dbReference type="NCBI Taxonomy" id="410659"/>
    <lineage>
        <taxon>unclassified sequences</taxon>
        <taxon>metagenomes</taxon>
        <taxon>ecological metagenomes</taxon>
    </lineage>
</organism>
<comment type="caution">
    <text evidence="2">The sequence shown here is derived from an EMBL/GenBank/DDBJ whole genome shotgun (WGS) entry which is preliminary data.</text>
</comment>